<sequence>MISYCVPFPFPSDEKPIPLTFEDDQFIFPQQSIPYYIPIFYSTSLPVAPALLSPLLPVATGTSATDVSSLIEFLLKPNHHGHTTRV</sequence>
<dbReference type="Proteomes" id="UP000218334">
    <property type="component" value="Unassembled WGS sequence"/>
</dbReference>
<reference evidence="2" key="1">
    <citation type="journal article" date="2017" name="Nat. Ecol. Evol.">
        <title>Genome expansion and lineage-specific genetic innovations in the forest pathogenic fungi Armillaria.</title>
        <authorList>
            <person name="Sipos G."/>
            <person name="Prasanna A.N."/>
            <person name="Walter M.C."/>
            <person name="O'Connor E."/>
            <person name="Balint B."/>
            <person name="Krizsan K."/>
            <person name="Kiss B."/>
            <person name="Hess J."/>
            <person name="Varga T."/>
            <person name="Slot J."/>
            <person name="Riley R."/>
            <person name="Boka B."/>
            <person name="Rigling D."/>
            <person name="Barry K."/>
            <person name="Lee J."/>
            <person name="Mihaltcheva S."/>
            <person name="LaButti K."/>
            <person name="Lipzen A."/>
            <person name="Waldron R."/>
            <person name="Moloney N.M."/>
            <person name="Sperisen C."/>
            <person name="Kredics L."/>
            <person name="Vagvoelgyi C."/>
            <person name="Patrignani A."/>
            <person name="Fitzpatrick D."/>
            <person name="Nagy I."/>
            <person name="Doyle S."/>
            <person name="Anderson J.B."/>
            <person name="Grigoriev I.V."/>
            <person name="Gueldener U."/>
            <person name="Muensterkoetter M."/>
            <person name="Nagy L.G."/>
        </authorList>
    </citation>
    <scope>NUCLEOTIDE SEQUENCE [LARGE SCALE GENOMIC DNA]</scope>
    <source>
        <strain evidence="2">28-4</strain>
    </source>
</reference>
<dbReference type="AlphaFoldDB" id="A0A2H3B9K6"/>
<proteinExistence type="predicted"/>
<accession>A0A2H3B9K6</accession>
<keyword evidence="2" id="KW-1185">Reference proteome</keyword>
<protein>
    <submittedName>
        <fullName evidence="1">Uncharacterized protein</fullName>
    </submittedName>
</protein>
<dbReference type="EMBL" id="KZ293463">
    <property type="protein sequence ID" value="PBK62738.1"/>
    <property type="molecule type" value="Genomic_DNA"/>
</dbReference>
<gene>
    <name evidence="1" type="ORF">ARMSODRAFT_963830</name>
</gene>
<evidence type="ECO:0000313" key="1">
    <source>
        <dbReference type="EMBL" id="PBK62738.1"/>
    </source>
</evidence>
<name>A0A2H3B9K6_9AGAR</name>
<evidence type="ECO:0000313" key="2">
    <source>
        <dbReference type="Proteomes" id="UP000218334"/>
    </source>
</evidence>
<organism evidence="1 2">
    <name type="scientific">Armillaria solidipes</name>
    <dbReference type="NCBI Taxonomy" id="1076256"/>
    <lineage>
        <taxon>Eukaryota</taxon>
        <taxon>Fungi</taxon>
        <taxon>Dikarya</taxon>
        <taxon>Basidiomycota</taxon>
        <taxon>Agaricomycotina</taxon>
        <taxon>Agaricomycetes</taxon>
        <taxon>Agaricomycetidae</taxon>
        <taxon>Agaricales</taxon>
        <taxon>Marasmiineae</taxon>
        <taxon>Physalacriaceae</taxon>
        <taxon>Armillaria</taxon>
    </lineage>
</organism>